<feature type="domain" description="Myb-like" evidence="6">
    <location>
        <begin position="113"/>
        <end position="158"/>
    </location>
</feature>
<dbReference type="InterPro" id="IPR001005">
    <property type="entry name" value="SANT/Myb"/>
</dbReference>
<dbReference type="GO" id="GO:0042795">
    <property type="term" value="P:snRNA transcription by RNA polymerase II"/>
    <property type="evidence" value="ECO:0007669"/>
    <property type="project" value="TreeGrafter"/>
</dbReference>
<evidence type="ECO:0000313" key="8">
    <source>
        <dbReference type="EMBL" id="OHS98050.1"/>
    </source>
</evidence>
<dbReference type="GO" id="GO:0000978">
    <property type="term" value="F:RNA polymerase II cis-regulatory region sequence-specific DNA binding"/>
    <property type="evidence" value="ECO:0007669"/>
    <property type="project" value="TreeGrafter"/>
</dbReference>
<keyword evidence="4" id="KW-0539">Nucleus</keyword>
<dbReference type="OrthoDB" id="2143914at2759"/>
<dbReference type="PANTHER" id="PTHR46621">
    <property type="entry name" value="SNRNA-ACTIVATING PROTEIN COMPLEX SUBUNIT 4"/>
    <property type="match status" value="1"/>
</dbReference>
<dbReference type="EMBL" id="MLAK01001078">
    <property type="protein sequence ID" value="OHS98050.1"/>
    <property type="molecule type" value="Genomic_DNA"/>
</dbReference>
<dbReference type="Gene3D" id="1.10.10.60">
    <property type="entry name" value="Homeodomain-like"/>
    <property type="match status" value="2"/>
</dbReference>
<dbReference type="SMART" id="SM00717">
    <property type="entry name" value="SANT"/>
    <property type="match status" value="2"/>
</dbReference>
<dbReference type="InterPro" id="IPR009057">
    <property type="entry name" value="Homeodomain-like_sf"/>
</dbReference>
<keyword evidence="2" id="KW-0238">DNA-binding</keyword>
<keyword evidence="3" id="KW-0804">Transcription</keyword>
<feature type="domain" description="Myb-like" evidence="6">
    <location>
        <begin position="159"/>
        <end position="210"/>
    </location>
</feature>
<accession>A0A1J4JFX0</accession>
<proteinExistence type="predicted"/>
<evidence type="ECO:0000259" key="7">
    <source>
        <dbReference type="PROSITE" id="PS51294"/>
    </source>
</evidence>
<dbReference type="GO" id="GO:0019185">
    <property type="term" value="C:snRNA-activating protein complex"/>
    <property type="evidence" value="ECO:0007669"/>
    <property type="project" value="TreeGrafter"/>
</dbReference>
<gene>
    <name evidence="8" type="ORF">TRFO_35617</name>
</gene>
<dbReference type="InterPro" id="IPR051575">
    <property type="entry name" value="Myb-like_DNA-bd"/>
</dbReference>
<keyword evidence="9" id="KW-1185">Reference proteome</keyword>
<dbReference type="PANTHER" id="PTHR46621:SF1">
    <property type="entry name" value="SNRNA-ACTIVATING PROTEIN COMPLEX SUBUNIT 4"/>
    <property type="match status" value="1"/>
</dbReference>
<dbReference type="PROSITE" id="PS50090">
    <property type="entry name" value="MYB_LIKE"/>
    <property type="match status" value="2"/>
</dbReference>
<feature type="region of interest" description="Disordered" evidence="5">
    <location>
        <begin position="1"/>
        <end position="21"/>
    </location>
</feature>
<dbReference type="CDD" id="cd00167">
    <property type="entry name" value="SANT"/>
    <property type="match status" value="2"/>
</dbReference>
<feature type="domain" description="HTH myb-type" evidence="7">
    <location>
        <begin position="167"/>
        <end position="214"/>
    </location>
</feature>
<dbReference type="Pfam" id="PF13921">
    <property type="entry name" value="Myb_DNA-bind_6"/>
    <property type="match status" value="1"/>
</dbReference>
<sequence>MKVHKFEASKKKSQNLMEPQQDKNKIIRDYIDNEITQMHSHFGSDVHQELLTILLNFFTKSITEESARNGINSICGSSVLLEKVKKIRDVSATPLPRQYPTEQGTLRRKRSFPWSEAEDVRLIHAVNQFGPRDWRRIAEFVGGGRNSSQCNQRWCRALDPQIIRSGWTSEEDATLLRVVEVLGRTAWCQVAKVLGGRTDLQCRYRFFQLSKIGKVESEILENKESEDEATFANEPQEEPIPPKRRNSISIAPFTFPEGSPPPLNFHFEMPPYYLESSLRPRQEHSHSTYLHRVPPLLIVRKPFQTTE</sequence>
<dbReference type="SUPFAM" id="SSF46689">
    <property type="entry name" value="Homeodomain-like"/>
    <property type="match status" value="1"/>
</dbReference>
<evidence type="ECO:0000256" key="3">
    <source>
        <dbReference type="ARBA" id="ARBA00023163"/>
    </source>
</evidence>
<reference evidence="8" key="1">
    <citation type="submission" date="2016-10" db="EMBL/GenBank/DDBJ databases">
        <authorList>
            <person name="Benchimol M."/>
            <person name="Almeida L.G."/>
            <person name="Vasconcelos A.T."/>
            <person name="Perreira-Neves A."/>
            <person name="Rosa I.A."/>
            <person name="Tasca T."/>
            <person name="Bogo M.R."/>
            <person name="de Souza W."/>
        </authorList>
    </citation>
    <scope>NUCLEOTIDE SEQUENCE [LARGE SCALE GENOMIC DNA]</scope>
    <source>
        <strain evidence="8">K</strain>
    </source>
</reference>
<feature type="compositionally biased region" description="Basic and acidic residues" evidence="5">
    <location>
        <begin position="1"/>
        <end position="10"/>
    </location>
</feature>
<feature type="domain" description="HTH myb-type" evidence="7">
    <location>
        <begin position="106"/>
        <end position="162"/>
    </location>
</feature>
<evidence type="ECO:0000256" key="4">
    <source>
        <dbReference type="ARBA" id="ARBA00023242"/>
    </source>
</evidence>
<name>A0A1J4JFX0_9EUKA</name>
<dbReference type="VEuPathDB" id="TrichDB:TRFO_35617"/>
<keyword evidence="1" id="KW-0805">Transcription regulation</keyword>
<evidence type="ECO:0000256" key="1">
    <source>
        <dbReference type="ARBA" id="ARBA00023015"/>
    </source>
</evidence>
<dbReference type="GO" id="GO:0042796">
    <property type="term" value="P:snRNA transcription by RNA polymerase III"/>
    <property type="evidence" value="ECO:0007669"/>
    <property type="project" value="TreeGrafter"/>
</dbReference>
<comment type="caution">
    <text evidence="8">The sequence shown here is derived from an EMBL/GenBank/DDBJ whole genome shotgun (WGS) entry which is preliminary data.</text>
</comment>
<dbReference type="InterPro" id="IPR017930">
    <property type="entry name" value="Myb_dom"/>
</dbReference>
<organism evidence="8 9">
    <name type="scientific">Tritrichomonas foetus</name>
    <dbReference type="NCBI Taxonomy" id="1144522"/>
    <lineage>
        <taxon>Eukaryota</taxon>
        <taxon>Metamonada</taxon>
        <taxon>Parabasalia</taxon>
        <taxon>Tritrichomonadida</taxon>
        <taxon>Tritrichomonadidae</taxon>
        <taxon>Tritrichomonas</taxon>
    </lineage>
</organism>
<evidence type="ECO:0000313" key="9">
    <source>
        <dbReference type="Proteomes" id="UP000179807"/>
    </source>
</evidence>
<dbReference type="AlphaFoldDB" id="A0A1J4JFX0"/>
<dbReference type="Proteomes" id="UP000179807">
    <property type="component" value="Unassembled WGS sequence"/>
</dbReference>
<feature type="region of interest" description="Disordered" evidence="5">
    <location>
        <begin position="223"/>
        <end position="245"/>
    </location>
</feature>
<dbReference type="PROSITE" id="PS51294">
    <property type="entry name" value="HTH_MYB"/>
    <property type="match status" value="2"/>
</dbReference>
<dbReference type="GeneID" id="94845069"/>
<evidence type="ECO:0000256" key="5">
    <source>
        <dbReference type="SAM" id="MobiDB-lite"/>
    </source>
</evidence>
<protein>
    <submittedName>
        <fullName evidence="8">Myb-like DNA-binding domain containing protein</fullName>
    </submittedName>
</protein>
<dbReference type="GO" id="GO:0001006">
    <property type="term" value="F:RNA polymerase III type 3 promoter sequence-specific DNA binding"/>
    <property type="evidence" value="ECO:0007669"/>
    <property type="project" value="TreeGrafter"/>
</dbReference>
<dbReference type="RefSeq" id="XP_068351187.1">
    <property type="nucleotide sequence ID" value="XM_068510365.1"/>
</dbReference>
<evidence type="ECO:0000256" key="2">
    <source>
        <dbReference type="ARBA" id="ARBA00023125"/>
    </source>
</evidence>
<evidence type="ECO:0000259" key="6">
    <source>
        <dbReference type="PROSITE" id="PS50090"/>
    </source>
</evidence>